<feature type="compositionally biased region" description="Polar residues" evidence="5">
    <location>
        <begin position="47"/>
        <end position="59"/>
    </location>
</feature>
<feature type="domain" description="BHLH" evidence="6">
    <location>
        <begin position="539"/>
        <end position="591"/>
    </location>
</feature>
<evidence type="ECO:0000313" key="7">
    <source>
        <dbReference type="Ensembl" id="ENSORLP00020024247.1"/>
    </source>
</evidence>
<evidence type="ECO:0000256" key="3">
    <source>
        <dbReference type="ARBA" id="ARBA00023242"/>
    </source>
</evidence>
<dbReference type="PRINTS" id="PR00044">
    <property type="entry name" value="LEUZIPPRMYC"/>
</dbReference>
<feature type="compositionally biased region" description="Low complexity" evidence="5">
    <location>
        <begin position="487"/>
        <end position="530"/>
    </location>
</feature>
<feature type="region of interest" description="Disordered" evidence="5">
    <location>
        <begin position="346"/>
        <end position="413"/>
    </location>
</feature>
<evidence type="ECO:0000259" key="6">
    <source>
        <dbReference type="PROSITE" id="PS50888"/>
    </source>
</evidence>
<sequence>MQRGGGHPRFYCNCRILSKAYLCHHLKVMLVALRTPRAATLKRGRGSATTTRLQCITDNSPPPPRPHSAAVCKESERSRIPPRAASSWTETRRTHRPPQASAPREGGTEAPRGARRDVAALGRFNLWIYEDARGLPALSRQRQQGVIHPPPFPAAPMPGISSFTPCYENWDMDHLDHYQHYFYDDPDEDFFKSTAPSEDIWKKFELVPTPPMSPIRASEGSSKVGLLHPSLGDKLEWVSQFLGQEDEQQSDLPCKLAATSETFGNLSSIIIQDCMWSGFSAGQQLERVVGERCAPCPGTVAKTAAVSSVAPSGKAQGALPDTPALSVLAADCVDPAAVLTFPLSGGCKKQVCSGSESHTDSSDDEDKDEDEEEIDVVTVEHKQQQQQSKPRRLVNARKPVTITVRADPHDPGMKRFHISIHQQQHNYAAPSPDTLTVPSEPPRKRVRQEALVSMTQPHQNTAYHQPRLGHAPSNLESRKSQFSGVRSESPNLSASSPTSSTWPSSPPCSSSSSHHPHSSPSKTPTHLSSPQSSDCEDTDKRKAHNFLERKRRNDLRSRFLSLRDEIPGLADCPKTPKVAILTRATEYLRQLHACERLKAQERKQLKTRQMQLLHKLAQLKRS</sequence>
<keyword evidence="3" id="KW-0539">Nucleus</keyword>
<feature type="region of interest" description="Disordered" evidence="5">
    <location>
        <begin position="457"/>
        <end position="549"/>
    </location>
</feature>
<dbReference type="GO" id="GO:0003677">
    <property type="term" value="F:DNA binding"/>
    <property type="evidence" value="ECO:0007669"/>
    <property type="project" value="UniProtKB-KW"/>
</dbReference>
<evidence type="ECO:0000256" key="2">
    <source>
        <dbReference type="ARBA" id="ARBA00023125"/>
    </source>
</evidence>
<dbReference type="PANTHER" id="PTHR45851">
    <property type="entry name" value="MYC PROTO-ONCOGENE"/>
    <property type="match status" value="1"/>
</dbReference>
<dbReference type="CDD" id="cd11457">
    <property type="entry name" value="bHLHzip_L-Myc"/>
    <property type="match status" value="1"/>
</dbReference>
<organism evidence="7 8">
    <name type="scientific">Oryzias latipes</name>
    <name type="common">Japanese rice fish</name>
    <name type="synonym">Japanese killifish</name>
    <dbReference type="NCBI Taxonomy" id="8090"/>
    <lineage>
        <taxon>Eukaryota</taxon>
        <taxon>Metazoa</taxon>
        <taxon>Chordata</taxon>
        <taxon>Craniata</taxon>
        <taxon>Vertebrata</taxon>
        <taxon>Euteleostomi</taxon>
        <taxon>Actinopterygii</taxon>
        <taxon>Neopterygii</taxon>
        <taxon>Teleostei</taxon>
        <taxon>Neoteleostei</taxon>
        <taxon>Acanthomorphata</taxon>
        <taxon>Ovalentaria</taxon>
        <taxon>Atherinomorphae</taxon>
        <taxon>Beloniformes</taxon>
        <taxon>Adrianichthyidae</taxon>
        <taxon>Oryziinae</taxon>
        <taxon>Oryzias</taxon>
    </lineage>
</organism>
<dbReference type="Pfam" id="PF01056">
    <property type="entry name" value="Myc_N"/>
    <property type="match status" value="2"/>
</dbReference>
<name>A0A3P9LU72_ORYLA</name>
<dbReference type="FunFam" id="4.10.280.10:FF:000019">
    <property type="entry name" value="Myc proto-oncogene protein"/>
    <property type="match status" value="1"/>
</dbReference>
<dbReference type="SMART" id="SM00353">
    <property type="entry name" value="HLH"/>
    <property type="match status" value="1"/>
</dbReference>
<reference evidence="7" key="3">
    <citation type="submission" date="2025-08" db="UniProtKB">
        <authorList>
            <consortium name="Ensembl"/>
        </authorList>
    </citation>
    <scope>IDENTIFICATION</scope>
    <source>
        <strain evidence="7">HNI</strain>
    </source>
</reference>
<dbReference type="GO" id="GO:0003700">
    <property type="term" value="F:DNA-binding transcription factor activity"/>
    <property type="evidence" value="ECO:0007669"/>
    <property type="project" value="InterPro"/>
</dbReference>
<proteinExistence type="predicted"/>
<dbReference type="Proteomes" id="UP000265180">
    <property type="component" value="Chromosome 11"/>
</dbReference>
<reference evidence="7" key="4">
    <citation type="submission" date="2025-09" db="UniProtKB">
        <authorList>
            <consortium name="Ensembl"/>
        </authorList>
    </citation>
    <scope>IDENTIFICATION</scope>
    <source>
        <strain evidence="7">HNI</strain>
    </source>
</reference>
<dbReference type="Gene3D" id="4.10.280.10">
    <property type="entry name" value="Helix-loop-helix DNA-binding domain"/>
    <property type="match status" value="1"/>
</dbReference>
<dbReference type="InterPro" id="IPR011598">
    <property type="entry name" value="bHLH_dom"/>
</dbReference>
<evidence type="ECO:0000256" key="5">
    <source>
        <dbReference type="SAM" id="MobiDB-lite"/>
    </source>
</evidence>
<evidence type="ECO:0000313" key="8">
    <source>
        <dbReference type="Proteomes" id="UP000265180"/>
    </source>
</evidence>
<evidence type="ECO:0000256" key="1">
    <source>
        <dbReference type="ARBA" id="ARBA00004123"/>
    </source>
</evidence>
<dbReference type="InterPro" id="IPR050433">
    <property type="entry name" value="Myc_transcription_factors"/>
</dbReference>
<dbReference type="GO" id="GO:0046983">
    <property type="term" value="F:protein dimerization activity"/>
    <property type="evidence" value="ECO:0007669"/>
    <property type="project" value="InterPro"/>
</dbReference>
<accession>A0A3P9LU72</accession>
<feature type="region of interest" description="Disordered" evidence="5">
    <location>
        <begin position="39"/>
        <end position="114"/>
    </location>
</feature>
<dbReference type="AlphaFoldDB" id="A0A3P9LU72"/>
<dbReference type="Pfam" id="PF00010">
    <property type="entry name" value="HLH"/>
    <property type="match status" value="1"/>
</dbReference>
<dbReference type="InterPro" id="IPR002418">
    <property type="entry name" value="Tscrpt_reg_Myc"/>
</dbReference>
<comment type="subcellular location">
    <subcellularLocation>
        <location evidence="1">Nucleus</location>
    </subcellularLocation>
</comment>
<comment type="subunit">
    <text evidence="4">Efficient DNA binding requires dimerization with another bHLH protein. Binds DNA as a heterodimer with MAX.</text>
</comment>
<dbReference type="InterPro" id="IPR012682">
    <property type="entry name" value="Tscrpt_reg_Myc_N"/>
</dbReference>
<dbReference type="Ensembl" id="ENSORLT00020007455.1">
    <property type="protein sequence ID" value="ENSORLP00020024247.1"/>
    <property type="gene ID" value="ENSORLG00020005541.1"/>
</dbReference>
<keyword evidence="2" id="KW-0238">DNA-binding</keyword>
<evidence type="ECO:0000256" key="4">
    <source>
        <dbReference type="ARBA" id="ARBA00025872"/>
    </source>
</evidence>
<feature type="compositionally biased region" description="Acidic residues" evidence="5">
    <location>
        <begin position="362"/>
        <end position="375"/>
    </location>
</feature>
<reference evidence="7 8" key="2">
    <citation type="submission" date="2017-04" db="EMBL/GenBank/DDBJ databases">
        <title>CpG methylation of centromeres and impact of large insertions on vertebrate speciation.</title>
        <authorList>
            <person name="Ichikawa K."/>
            <person name="Yoshimura J."/>
            <person name="Morishita S."/>
        </authorList>
    </citation>
    <scope>NUCLEOTIDE SEQUENCE</scope>
    <source>
        <strain evidence="7 8">HNI</strain>
    </source>
</reference>
<protein>
    <submittedName>
        <fullName evidence="7">MYCL proto-oncogene, bHLH transcription factor b</fullName>
    </submittedName>
</protein>
<dbReference type="GO" id="GO:0005634">
    <property type="term" value="C:nucleus"/>
    <property type="evidence" value="ECO:0007669"/>
    <property type="project" value="UniProtKB-SubCell"/>
</dbReference>
<dbReference type="SUPFAM" id="SSF47459">
    <property type="entry name" value="HLH, helix-loop-helix DNA-binding domain"/>
    <property type="match status" value="1"/>
</dbReference>
<reference key="1">
    <citation type="journal article" date="2007" name="Nature">
        <title>The medaka draft genome and insights into vertebrate genome evolution.</title>
        <authorList>
            <person name="Kasahara M."/>
            <person name="Naruse K."/>
            <person name="Sasaki S."/>
            <person name="Nakatani Y."/>
            <person name="Qu W."/>
            <person name="Ahsan B."/>
            <person name="Yamada T."/>
            <person name="Nagayasu Y."/>
            <person name="Doi K."/>
            <person name="Kasai Y."/>
            <person name="Jindo T."/>
            <person name="Kobayashi D."/>
            <person name="Shimada A."/>
            <person name="Toyoda A."/>
            <person name="Kuroki Y."/>
            <person name="Fujiyama A."/>
            <person name="Sasaki T."/>
            <person name="Shimizu A."/>
            <person name="Asakawa S."/>
            <person name="Shimizu N."/>
            <person name="Hashimoto S."/>
            <person name="Yang J."/>
            <person name="Lee Y."/>
            <person name="Matsushima K."/>
            <person name="Sugano S."/>
            <person name="Sakaizumi M."/>
            <person name="Narita T."/>
            <person name="Ohishi K."/>
            <person name="Haga S."/>
            <person name="Ohta F."/>
            <person name="Nomoto H."/>
            <person name="Nogata K."/>
            <person name="Morishita T."/>
            <person name="Endo T."/>
            <person name="Shin-I T."/>
            <person name="Takeda H."/>
            <person name="Morishita S."/>
            <person name="Kohara Y."/>
        </authorList>
    </citation>
    <scope>NUCLEOTIDE SEQUENCE [LARGE SCALE GENOMIC DNA]</scope>
    <source>
        <strain>Hd-rR</strain>
    </source>
</reference>
<dbReference type="InterPro" id="IPR036638">
    <property type="entry name" value="HLH_DNA-bd_sf"/>
</dbReference>
<dbReference type="PROSITE" id="PS50888">
    <property type="entry name" value="BHLH"/>
    <property type="match status" value="1"/>
</dbReference>